<reference evidence="1" key="1">
    <citation type="submission" date="2020-10" db="EMBL/GenBank/DDBJ databases">
        <authorList>
            <person name="Kikuchi T."/>
        </authorList>
    </citation>
    <scope>NUCLEOTIDE SEQUENCE</scope>
    <source>
        <strain evidence="1">NKZ352</strain>
    </source>
</reference>
<keyword evidence="2" id="KW-1185">Reference proteome</keyword>
<comment type="caution">
    <text evidence="1">The sequence shown here is derived from an EMBL/GenBank/DDBJ whole genome shotgun (WGS) entry which is preliminary data.</text>
</comment>
<dbReference type="AlphaFoldDB" id="A0A8S1GW42"/>
<protein>
    <submittedName>
        <fullName evidence="1">Uncharacterized protein</fullName>
    </submittedName>
</protein>
<evidence type="ECO:0000313" key="1">
    <source>
        <dbReference type="EMBL" id="CAD6187082.1"/>
    </source>
</evidence>
<dbReference type="Pfam" id="PF24977">
    <property type="entry name" value="DUF7772"/>
    <property type="match status" value="1"/>
</dbReference>
<dbReference type="EMBL" id="CAJGYM010000005">
    <property type="protein sequence ID" value="CAD6187082.1"/>
    <property type="molecule type" value="Genomic_DNA"/>
</dbReference>
<dbReference type="InterPro" id="IPR056674">
    <property type="entry name" value="DUF7772"/>
</dbReference>
<gene>
    <name evidence="1" type="ORF">CAUJ_LOCUS3001</name>
</gene>
<proteinExistence type="predicted"/>
<organism evidence="1 2">
    <name type="scientific">Caenorhabditis auriculariae</name>
    <dbReference type="NCBI Taxonomy" id="2777116"/>
    <lineage>
        <taxon>Eukaryota</taxon>
        <taxon>Metazoa</taxon>
        <taxon>Ecdysozoa</taxon>
        <taxon>Nematoda</taxon>
        <taxon>Chromadorea</taxon>
        <taxon>Rhabditida</taxon>
        <taxon>Rhabditina</taxon>
        <taxon>Rhabditomorpha</taxon>
        <taxon>Rhabditoidea</taxon>
        <taxon>Rhabditidae</taxon>
        <taxon>Peloderinae</taxon>
        <taxon>Caenorhabditis</taxon>
    </lineage>
</organism>
<name>A0A8S1GW42_9PELO</name>
<evidence type="ECO:0000313" key="2">
    <source>
        <dbReference type="Proteomes" id="UP000835052"/>
    </source>
</evidence>
<sequence>MDNHNQSGSSSSGADSSFGVLAMPYDEFDITLTDINEAEMEKIGIAEEVKHLSPGTFSDPAFPVQGVLHGPNSRLMIPLTFQRSRKPDSPIINVWCLIDTGSPFTCLSVKTLEAFFGAGNVVGEMYYPFAIQDQSTRIECQVSKVGTHFEHANILGVDSLQDVGLLTECRPCSRVWARMATAAKTRTKARERNILKHAVGLEMIRKILGRGIGKLMLRMLRSLVLVLVLAVVAIRAQNPLGCPVFCNSQGQDATYCMADRPFNTVKNKSCFNLCVHNCQLDVSKALNPSYACAIKKTPIGGNNDLKKSGCDKLFYPAWYFTTPAPGK</sequence>
<dbReference type="Proteomes" id="UP000835052">
    <property type="component" value="Unassembled WGS sequence"/>
</dbReference>
<dbReference type="OrthoDB" id="5857882at2759"/>
<accession>A0A8S1GW42</accession>